<gene>
    <name evidence="1" type="ORF">D6T63_13870</name>
</gene>
<evidence type="ECO:0008006" key="3">
    <source>
        <dbReference type="Google" id="ProtNLM"/>
    </source>
</evidence>
<reference evidence="1 2" key="1">
    <citation type="submission" date="2018-09" db="EMBL/GenBank/DDBJ databases">
        <title>Novel species of Arthrobacter.</title>
        <authorList>
            <person name="Liu Q."/>
            <person name="Xin Y.-H."/>
        </authorList>
    </citation>
    <scope>NUCLEOTIDE SEQUENCE [LARGE SCALE GENOMIC DNA]</scope>
    <source>
        <strain evidence="1 2">Hz2</strain>
    </source>
</reference>
<name>A0A3A5LZC0_9MICC</name>
<dbReference type="OrthoDB" id="2962349at2"/>
<dbReference type="Proteomes" id="UP000272560">
    <property type="component" value="Unassembled WGS sequence"/>
</dbReference>
<proteinExistence type="predicted"/>
<keyword evidence="2" id="KW-1185">Reference proteome</keyword>
<comment type="caution">
    <text evidence="1">The sequence shown here is derived from an EMBL/GenBank/DDBJ whole genome shotgun (WGS) entry which is preliminary data.</text>
</comment>
<dbReference type="EMBL" id="QZVT01000007">
    <property type="protein sequence ID" value="RJT78029.1"/>
    <property type="molecule type" value="Genomic_DNA"/>
</dbReference>
<accession>A0A3A5LZC0</accession>
<dbReference type="RefSeq" id="WP_120149643.1">
    <property type="nucleotide sequence ID" value="NZ_QZVT01000007.1"/>
</dbReference>
<dbReference type="AlphaFoldDB" id="A0A3A5LZC0"/>
<sequence>MSDVQQLLTMIETELPRDEWAVWPGGRAGAIESALIDAVLSIQANYGSEHNGVRGAVNRYVTALGPDPVANDLQRLADFNPETLQMLLNDQMISGRTKASAIQDAAQSLVSVGVVAADDLEGTNSEHKKAYTKVHGLGAVTWEYFCMLLGTPGVKADTWIVAAVGRAVQRQVSPQEAREIVIAAAQALDENPTNLDHALWAHERSRAVEAKVESV</sequence>
<protein>
    <recommendedName>
        <fullName evidence="3">Heme peroxidase</fullName>
    </recommendedName>
</protein>
<evidence type="ECO:0000313" key="1">
    <source>
        <dbReference type="EMBL" id="RJT78029.1"/>
    </source>
</evidence>
<evidence type="ECO:0000313" key="2">
    <source>
        <dbReference type="Proteomes" id="UP000272560"/>
    </source>
</evidence>
<organism evidence="1 2">
    <name type="scientific">Arthrobacter cheniae</name>
    <dbReference type="NCBI Taxonomy" id="1258888"/>
    <lineage>
        <taxon>Bacteria</taxon>
        <taxon>Bacillati</taxon>
        <taxon>Actinomycetota</taxon>
        <taxon>Actinomycetes</taxon>
        <taxon>Micrococcales</taxon>
        <taxon>Micrococcaceae</taxon>
        <taxon>Arthrobacter</taxon>
    </lineage>
</organism>